<dbReference type="GO" id="GO:0006777">
    <property type="term" value="P:Mo-molybdopterin cofactor biosynthetic process"/>
    <property type="evidence" value="ECO:0007669"/>
    <property type="project" value="InterPro"/>
</dbReference>
<proteinExistence type="predicted"/>
<organism evidence="2 3">
    <name type="scientific">Planococcus donghaensis MPA1U2</name>
    <dbReference type="NCBI Taxonomy" id="933115"/>
    <lineage>
        <taxon>Bacteria</taxon>
        <taxon>Bacillati</taxon>
        <taxon>Bacillota</taxon>
        <taxon>Bacilli</taxon>
        <taxon>Bacillales</taxon>
        <taxon>Caryophanaceae</taxon>
        <taxon>Planococcus</taxon>
    </lineage>
</organism>
<evidence type="ECO:0000313" key="3">
    <source>
        <dbReference type="Proteomes" id="UP000003052"/>
    </source>
</evidence>
<protein>
    <submittedName>
        <fullName evidence="2">Molybdopterin-guanine dinucleotide biosynthesis protein B</fullName>
    </submittedName>
</protein>
<dbReference type="EMBL" id="AEPB01000006">
    <property type="protein sequence ID" value="EGA91071.1"/>
    <property type="molecule type" value="Genomic_DNA"/>
</dbReference>
<dbReference type="RefSeq" id="WP_008428289.1">
    <property type="nucleotide sequence ID" value="NZ_AEPB01000006.1"/>
</dbReference>
<sequence>MATVKVLQIVGFKNSGKTTVTLQLLKLAKSRGKTISTIKHHGHGGALNMPDAKTDSMQHFDQGADCSVAYGDGVIQMHQQKQQATLDDLITVASNLNPDLILVEGFKEAQYEKIVLLNSEDDWVSLQKLKHIQLVVSPKVVELDNVRLILQNDSKQLANWFINWMDGDSHESV</sequence>
<dbReference type="PANTHER" id="PTHR40072:SF1">
    <property type="entry name" value="MOLYBDOPTERIN-GUANINE DINUCLEOTIDE BIOSYNTHESIS ADAPTER PROTEIN"/>
    <property type="match status" value="1"/>
</dbReference>
<dbReference type="PANTHER" id="PTHR40072">
    <property type="entry name" value="MOLYBDOPTERIN-GUANINE DINUCLEOTIDE BIOSYNTHESIS ADAPTER PROTEIN-RELATED"/>
    <property type="match status" value="1"/>
</dbReference>
<dbReference type="AlphaFoldDB" id="E7RD07"/>
<dbReference type="SUPFAM" id="SSF52540">
    <property type="entry name" value="P-loop containing nucleoside triphosphate hydrolases"/>
    <property type="match status" value="1"/>
</dbReference>
<comment type="caution">
    <text evidence="2">The sequence shown here is derived from an EMBL/GenBank/DDBJ whole genome shotgun (WGS) entry which is preliminary data.</text>
</comment>
<dbReference type="Gene3D" id="3.40.50.300">
    <property type="entry name" value="P-loop containing nucleotide triphosphate hydrolases"/>
    <property type="match status" value="1"/>
</dbReference>
<reference evidence="2 3" key="1">
    <citation type="journal article" date="2011" name="J. Bacteriol.">
        <title>The Draft Genome of Planococcus donghaensis MPA1U2 Reveals Nonsporulation Pathways Controlled by a Conserved Spo0A Regulon.</title>
        <authorList>
            <person name="Pearson M.D."/>
            <person name="Noller H.F."/>
        </authorList>
    </citation>
    <scope>NUCLEOTIDE SEQUENCE [LARGE SCALE GENOMIC DNA]</scope>
    <source>
        <strain evidence="2 3">MPA1U2</strain>
    </source>
</reference>
<dbReference type="eggNOG" id="COG1763">
    <property type="taxonomic scope" value="Bacteria"/>
</dbReference>
<dbReference type="InterPro" id="IPR052539">
    <property type="entry name" value="MGD_biosynthesis_adapter"/>
</dbReference>
<gene>
    <name evidence="2" type="ORF">GPDM_01675</name>
</gene>
<evidence type="ECO:0000313" key="2">
    <source>
        <dbReference type="EMBL" id="EGA91071.1"/>
    </source>
</evidence>
<dbReference type="InterPro" id="IPR004435">
    <property type="entry name" value="MobB_dom"/>
</dbReference>
<dbReference type="Pfam" id="PF03205">
    <property type="entry name" value="MobB"/>
    <property type="match status" value="1"/>
</dbReference>
<dbReference type="InterPro" id="IPR027417">
    <property type="entry name" value="P-loop_NTPase"/>
</dbReference>
<dbReference type="Proteomes" id="UP000003052">
    <property type="component" value="Unassembled WGS sequence"/>
</dbReference>
<evidence type="ECO:0000259" key="1">
    <source>
        <dbReference type="Pfam" id="PF03205"/>
    </source>
</evidence>
<accession>E7RD07</accession>
<dbReference type="NCBIfam" id="TIGR00176">
    <property type="entry name" value="mobB"/>
    <property type="match status" value="1"/>
</dbReference>
<feature type="domain" description="Molybdopterin-guanine dinucleotide biosynthesis protein B (MobB)" evidence="1">
    <location>
        <begin position="6"/>
        <end position="135"/>
    </location>
</feature>
<dbReference type="GO" id="GO:0005525">
    <property type="term" value="F:GTP binding"/>
    <property type="evidence" value="ECO:0007669"/>
    <property type="project" value="InterPro"/>
</dbReference>
<name>E7RD07_9BACL</name>